<keyword evidence="2" id="KW-1185">Reference proteome</keyword>
<proteinExistence type="predicted"/>
<dbReference type="EMBL" id="LT629758">
    <property type="protein sequence ID" value="SDT50479.1"/>
    <property type="molecule type" value="Genomic_DNA"/>
</dbReference>
<accession>A0A1H2AXI9</accession>
<sequence length="41" mass="4292">MEADGASKALAETRPIVVGSVPRHCDVPADSTIGGLVRCRR</sequence>
<evidence type="ECO:0000313" key="2">
    <source>
        <dbReference type="Proteomes" id="UP000198688"/>
    </source>
</evidence>
<protein>
    <submittedName>
        <fullName evidence="1">Uncharacterized protein</fullName>
    </submittedName>
</protein>
<dbReference type="AlphaFoldDB" id="A0A1H2AXI9"/>
<organism evidence="1 2">
    <name type="scientific">Actinoplanes derwentensis</name>
    <dbReference type="NCBI Taxonomy" id="113562"/>
    <lineage>
        <taxon>Bacteria</taxon>
        <taxon>Bacillati</taxon>
        <taxon>Actinomycetota</taxon>
        <taxon>Actinomycetes</taxon>
        <taxon>Micromonosporales</taxon>
        <taxon>Micromonosporaceae</taxon>
        <taxon>Actinoplanes</taxon>
    </lineage>
</organism>
<gene>
    <name evidence="1" type="ORF">SAMN04489716_4159</name>
</gene>
<evidence type="ECO:0000313" key="1">
    <source>
        <dbReference type="EMBL" id="SDT50479.1"/>
    </source>
</evidence>
<reference evidence="1 2" key="1">
    <citation type="submission" date="2016-10" db="EMBL/GenBank/DDBJ databases">
        <authorList>
            <person name="de Groot N.N."/>
        </authorList>
    </citation>
    <scope>NUCLEOTIDE SEQUENCE [LARGE SCALE GENOMIC DNA]</scope>
    <source>
        <strain evidence="1 2">DSM 43941</strain>
    </source>
</reference>
<name>A0A1H2AXI9_9ACTN</name>
<dbReference type="Proteomes" id="UP000198688">
    <property type="component" value="Chromosome I"/>
</dbReference>